<proteinExistence type="predicted"/>
<dbReference type="AlphaFoldDB" id="A0A8D8SVJ2"/>
<evidence type="ECO:0000313" key="1">
    <source>
        <dbReference type="EMBL" id="CAG6675045.1"/>
    </source>
</evidence>
<name>A0A8D8SVJ2_9HEMI</name>
<dbReference type="EMBL" id="HBUF01235462">
    <property type="protein sequence ID" value="CAG6675045.1"/>
    <property type="molecule type" value="Transcribed_RNA"/>
</dbReference>
<reference evidence="1" key="1">
    <citation type="submission" date="2021-05" db="EMBL/GenBank/DDBJ databases">
        <authorList>
            <person name="Alioto T."/>
            <person name="Alioto T."/>
            <person name="Gomez Garrido J."/>
        </authorList>
    </citation>
    <scope>NUCLEOTIDE SEQUENCE</scope>
</reference>
<protein>
    <submittedName>
        <fullName evidence="1">Uncharacterized protein</fullName>
    </submittedName>
</protein>
<accession>A0A8D8SVJ2</accession>
<sequence>MELQIMERLYQFFFTTRIELILVHRSVPFPIGYWLLCKMTRGIVNLEDFIFSGNLQLMLRLVDEETFSAISYRLAKQLVPQLVPLPHKYVHTKKYRYIRFYYYR</sequence>
<organism evidence="1">
    <name type="scientific">Cacopsylla melanoneura</name>
    <dbReference type="NCBI Taxonomy" id="428564"/>
    <lineage>
        <taxon>Eukaryota</taxon>
        <taxon>Metazoa</taxon>
        <taxon>Ecdysozoa</taxon>
        <taxon>Arthropoda</taxon>
        <taxon>Hexapoda</taxon>
        <taxon>Insecta</taxon>
        <taxon>Pterygota</taxon>
        <taxon>Neoptera</taxon>
        <taxon>Paraneoptera</taxon>
        <taxon>Hemiptera</taxon>
        <taxon>Sternorrhyncha</taxon>
        <taxon>Psylloidea</taxon>
        <taxon>Psyllidae</taxon>
        <taxon>Psyllinae</taxon>
        <taxon>Cacopsylla</taxon>
    </lineage>
</organism>